<dbReference type="InterPro" id="IPR000911">
    <property type="entry name" value="Ribosomal_uL11"/>
</dbReference>
<evidence type="ECO:0000313" key="6">
    <source>
        <dbReference type="Proteomes" id="UP000052978"/>
    </source>
</evidence>
<dbReference type="GO" id="GO:0006412">
    <property type="term" value="P:translation"/>
    <property type="evidence" value="ECO:0007669"/>
    <property type="project" value="InterPro"/>
</dbReference>
<accession>S7MBY7</accession>
<evidence type="ECO:0000256" key="1">
    <source>
        <dbReference type="ARBA" id="ARBA00010537"/>
    </source>
</evidence>
<evidence type="ECO:0000256" key="3">
    <source>
        <dbReference type="ARBA" id="ARBA00023274"/>
    </source>
</evidence>
<dbReference type="Gene3D" id="3.30.1550.10">
    <property type="entry name" value="Ribosomal protein L11/L12, N-terminal domain"/>
    <property type="match status" value="1"/>
</dbReference>
<dbReference type="Pfam" id="PF03946">
    <property type="entry name" value="Ribosomal_L11_N"/>
    <property type="match status" value="1"/>
</dbReference>
<comment type="similarity">
    <text evidence="1">Belongs to the universal ribosomal protein uL11 family.</text>
</comment>
<sequence>MQPKFCPKEIKVLYPRCTGGEVCAVSPLTPKIGPLGLSPKKVGFDINKATGAWKDLGITVTLIFRMTDPD</sequence>
<dbReference type="InterPro" id="IPR036796">
    <property type="entry name" value="Ribosomal_uL11_N_sf"/>
</dbReference>
<evidence type="ECO:0000313" key="5">
    <source>
        <dbReference type="EMBL" id="EPQ01674.1"/>
    </source>
</evidence>
<keyword evidence="6" id="KW-1185">Reference proteome</keyword>
<reference evidence="5 6" key="1">
    <citation type="journal article" date="2013" name="Nat. Commun.">
        <title>Genome analysis reveals insights into physiology and longevity of the Brandt's bat Myotis brandtii.</title>
        <authorList>
            <person name="Seim I."/>
            <person name="Fang X."/>
            <person name="Xiong Z."/>
            <person name="Lobanov A.V."/>
            <person name="Huang Z."/>
            <person name="Ma S."/>
            <person name="Feng Y."/>
            <person name="Turanov A.A."/>
            <person name="Zhu Y."/>
            <person name="Lenz T.L."/>
            <person name="Gerashchenko M.V."/>
            <person name="Fan D."/>
            <person name="Hee Yim S."/>
            <person name="Yao X."/>
            <person name="Jordan D."/>
            <person name="Xiong Y."/>
            <person name="Ma Y."/>
            <person name="Lyapunov A.N."/>
            <person name="Chen G."/>
            <person name="Kulakova O.I."/>
            <person name="Sun Y."/>
            <person name="Lee S.G."/>
            <person name="Bronson R.T."/>
            <person name="Moskalev A.A."/>
            <person name="Sunyaev S.R."/>
            <person name="Zhang G."/>
            <person name="Krogh A."/>
            <person name="Wang J."/>
            <person name="Gladyshev V.N."/>
        </authorList>
    </citation>
    <scope>NUCLEOTIDE SEQUENCE [LARGE SCALE GENOMIC DNA]</scope>
</reference>
<evidence type="ECO:0000256" key="2">
    <source>
        <dbReference type="ARBA" id="ARBA00022980"/>
    </source>
</evidence>
<keyword evidence="2 5" id="KW-0689">Ribosomal protein</keyword>
<dbReference type="EMBL" id="KE161090">
    <property type="protein sequence ID" value="EPQ01674.1"/>
    <property type="molecule type" value="Genomic_DNA"/>
</dbReference>
<dbReference type="PANTHER" id="PTHR11661:SF2">
    <property type="entry name" value="LARGE RIBOSOMAL SUBUNIT PROTEIN UL11"/>
    <property type="match status" value="1"/>
</dbReference>
<dbReference type="PANTHER" id="PTHR11661">
    <property type="entry name" value="60S RIBOSOMAL PROTEIN L12"/>
    <property type="match status" value="1"/>
</dbReference>
<dbReference type="Proteomes" id="UP000052978">
    <property type="component" value="Unassembled WGS sequence"/>
</dbReference>
<dbReference type="AlphaFoldDB" id="S7MBY7"/>
<keyword evidence="3" id="KW-0687">Ribonucleoprotein</keyword>
<dbReference type="GO" id="GO:0070180">
    <property type="term" value="F:large ribosomal subunit rRNA binding"/>
    <property type="evidence" value="ECO:0007669"/>
    <property type="project" value="TreeGrafter"/>
</dbReference>
<dbReference type="GO" id="GO:0022625">
    <property type="term" value="C:cytosolic large ribosomal subunit"/>
    <property type="evidence" value="ECO:0007669"/>
    <property type="project" value="TreeGrafter"/>
</dbReference>
<gene>
    <name evidence="5" type="ORF">D623_10008866</name>
</gene>
<evidence type="ECO:0000259" key="4">
    <source>
        <dbReference type="Pfam" id="PF03946"/>
    </source>
</evidence>
<name>S7MBY7_MYOBR</name>
<proteinExistence type="inferred from homology"/>
<organism evidence="5 6">
    <name type="scientific">Myotis brandtii</name>
    <name type="common">Brandt's bat</name>
    <dbReference type="NCBI Taxonomy" id="109478"/>
    <lineage>
        <taxon>Eukaryota</taxon>
        <taxon>Metazoa</taxon>
        <taxon>Chordata</taxon>
        <taxon>Craniata</taxon>
        <taxon>Vertebrata</taxon>
        <taxon>Euteleostomi</taxon>
        <taxon>Mammalia</taxon>
        <taxon>Eutheria</taxon>
        <taxon>Laurasiatheria</taxon>
        <taxon>Chiroptera</taxon>
        <taxon>Yangochiroptera</taxon>
        <taxon>Vespertilionidae</taxon>
        <taxon>Myotis</taxon>
    </lineage>
</organism>
<feature type="domain" description="Large ribosomal subunit protein uL11 N-terminal" evidence="4">
    <location>
        <begin position="16"/>
        <end position="63"/>
    </location>
</feature>
<dbReference type="InterPro" id="IPR020784">
    <property type="entry name" value="Ribosomal_uL11_N"/>
</dbReference>
<dbReference type="SUPFAM" id="SSF54747">
    <property type="entry name" value="Ribosomal L11/L12e N-terminal domain"/>
    <property type="match status" value="1"/>
</dbReference>
<dbReference type="eggNOG" id="KOG0886">
    <property type="taxonomic scope" value="Eukaryota"/>
</dbReference>
<dbReference type="GO" id="GO:0003735">
    <property type="term" value="F:structural constituent of ribosome"/>
    <property type="evidence" value="ECO:0007669"/>
    <property type="project" value="InterPro"/>
</dbReference>
<protein>
    <submittedName>
        <fullName evidence="5">60S ribosomal protein L12</fullName>
    </submittedName>
</protein>